<feature type="compositionally biased region" description="Polar residues" evidence="1">
    <location>
        <begin position="502"/>
        <end position="520"/>
    </location>
</feature>
<feature type="region of interest" description="Disordered" evidence="1">
    <location>
        <begin position="17"/>
        <end position="89"/>
    </location>
</feature>
<sequence length="848" mass="91188">MSAHRGPDDDRVRTLLDRRTQRADIPSPHTHYSIFSDRSDSPSLYSHFDTSYRNSPATPIPQVPLFHDPNAFNDRHVSYSPHSPPQRFTDLAVSSTDLSEDLDAYSDSGPSISHSLEEDTNLNPDSDEESETRLSLMGPQMRVHSRAPWEEDEIDLSDYDVENGGSDTLGGKKTGRNVMRGLGFGPKSPVPKPSIELGKRSFDTTSSVSGSSSRNAIQALAQASISTTSLSLGPSPSSSKIPHKLSVGRLVATRDRTASITSVSPDKNSAPPSVISPLSAPSYDHSGRVSPASLSRRSASPHHSNYSGSGERVRSPSPLSSESESGYIHPYANPALLSSYHRGSVMDPFSKDSLQIINDRRPLSRNDSLTTLSASEETVILSQSYSTLSASATSMSGIDTPPTSSFSLVSSASHIPEESLSRKQVSQKVRKDVKLGPISTPTMIEKTDFAAHSPYTLISLEQAQARERERSRSVTMPEPVTFPRDIAGGDPAVKDPTWRSRAGSTSSKAKHSLTINTSDNRMLPDGDLYSPISAISAISATGSKQSSPLPPGKTLRPKRSGFMKLFNGRDKDKEILPPPVPPISSIHLQSSSDSSTVLITPKPAKVQCHRVPVPSLDALENSSSPNRVEAGSSKKNGPSLSIKVSSPPVSYSSSQEPVSRRSDSPKPSNLMPVSPKMPTSAPAGTTQFAALKLRPVSSFFSNTFADHLLSENGPGSPRAETSSLVSPTTAASSDLIPSPVNMTFNIGGPGVPGDQFSDTEREDPSYVISALKEQIRTSRKTWQRQIWDLEAQVRDLRIELEDMRMGEKCETCGRGIPQPDKKGAAPGVLHRPRAKTGTGGRFASGIDT</sequence>
<reference evidence="2 3" key="1">
    <citation type="journal article" date="2017" name="Mol. Ecol.">
        <title>Comparative and population genomic landscape of Phellinus noxius: A hypervariable fungus causing root rot in trees.</title>
        <authorList>
            <person name="Chung C.L."/>
            <person name="Lee T.J."/>
            <person name="Akiba M."/>
            <person name="Lee H.H."/>
            <person name="Kuo T.H."/>
            <person name="Liu D."/>
            <person name="Ke H.M."/>
            <person name="Yokoi T."/>
            <person name="Roa M.B."/>
            <person name="Lu M.J."/>
            <person name="Chang Y.Y."/>
            <person name="Ann P.J."/>
            <person name="Tsai J.N."/>
            <person name="Chen C.Y."/>
            <person name="Tzean S.S."/>
            <person name="Ota Y."/>
            <person name="Hattori T."/>
            <person name="Sahashi N."/>
            <person name="Liou R.F."/>
            <person name="Kikuchi T."/>
            <person name="Tsai I.J."/>
        </authorList>
    </citation>
    <scope>NUCLEOTIDE SEQUENCE [LARGE SCALE GENOMIC DNA]</scope>
    <source>
        <strain evidence="2 3">FFPRI411160</strain>
    </source>
</reference>
<feature type="region of interest" description="Disordered" evidence="1">
    <location>
        <begin position="567"/>
        <end position="591"/>
    </location>
</feature>
<feature type="compositionally biased region" description="Acidic residues" evidence="1">
    <location>
        <begin position="150"/>
        <end position="161"/>
    </location>
</feature>
<feature type="compositionally biased region" description="Polar residues" evidence="1">
    <location>
        <begin position="258"/>
        <end position="271"/>
    </location>
</feature>
<dbReference type="Proteomes" id="UP000217199">
    <property type="component" value="Unassembled WGS sequence"/>
</dbReference>
<comment type="caution">
    <text evidence="2">The sequence shown here is derived from an EMBL/GenBank/DDBJ whole genome shotgun (WGS) entry which is preliminary data.</text>
</comment>
<feature type="compositionally biased region" description="Low complexity" evidence="1">
    <location>
        <begin position="315"/>
        <end position="325"/>
    </location>
</feature>
<evidence type="ECO:0000313" key="2">
    <source>
        <dbReference type="EMBL" id="PAV22283.1"/>
    </source>
</evidence>
<feature type="region of interest" description="Disordered" evidence="1">
    <location>
        <begin position="466"/>
        <end position="524"/>
    </location>
</feature>
<dbReference type="STRING" id="2282107.A0A286URP9"/>
<dbReference type="AlphaFoldDB" id="A0A286URP9"/>
<feature type="region of interest" description="Disordered" evidence="1">
    <location>
        <begin position="612"/>
        <end position="682"/>
    </location>
</feature>
<feature type="compositionally biased region" description="Polar residues" evidence="1">
    <location>
        <begin position="41"/>
        <end position="57"/>
    </location>
</feature>
<name>A0A286URP9_9AGAM</name>
<feature type="compositionally biased region" description="Low complexity" evidence="1">
    <location>
        <begin position="228"/>
        <end position="239"/>
    </location>
</feature>
<proteinExistence type="predicted"/>
<evidence type="ECO:0000313" key="3">
    <source>
        <dbReference type="Proteomes" id="UP000217199"/>
    </source>
</evidence>
<feature type="region of interest" description="Disordered" evidence="1">
    <location>
        <begin position="813"/>
        <end position="848"/>
    </location>
</feature>
<evidence type="ECO:0000256" key="1">
    <source>
        <dbReference type="SAM" id="MobiDB-lite"/>
    </source>
</evidence>
<feature type="compositionally biased region" description="Low complexity" evidence="1">
    <location>
        <begin position="641"/>
        <end position="657"/>
    </location>
</feature>
<feature type="compositionally biased region" description="Polar residues" evidence="1">
    <location>
        <begin position="719"/>
        <end position="732"/>
    </location>
</feature>
<feature type="region of interest" description="Disordered" evidence="1">
    <location>
        <begin position="540"/>
        <end position="559"/>
    </location>
</feature>
<organism evidence="2 3">
    <name type="scientific">Pyrrhoderma noxium</name>
    <dbReference type="NCBI Taxonomy" id="2282107"/>
    <lineage>
        <taxon>Eukaryota</taxon>
        <taxon>Fungi</taxon>
        <taxon>Dikarya</taxon>
        <taxon>Basidiomycota</taxon>
        <taxon>Agaricomycotina</taxon>
        <taxon>Agaricomycetes</taxon>
        <taxon>Hymenochaetales</taxon>
        <taxon>Hymenochaetaceae</taxon>
        <taxon>Pyrrhoderma</taxon>
    </lineage>
</organism>
<keyword evidence="3" id="KW-1185">Reference proteome</keyword>
<feature type="region of interest" description="Disordered" evidence="1">
    <location>
        <begin position="101"/>
        <end position="213"/>
    </location>
</feature>
<feature type="region of interest" description="Disordered" evidence="1">
    <location>
        <begin position="710"/>
        <end position="737"/>
    </location>
</feature>
<feature type="region of interest" description="Disordered" evidence="1">
    <location>
        <begin position="228"/>
        <end position="326"/>
    </location>
</feature>
<protein>
    <submittedName>
        <fullName evidence="2">Uncharacterized protein</fullName>
    </submittedName>
</protein>
<dbReference type="EMBL" id="NBII01000002">
    <property type="protein sequence ID" value="PAV22283.1"/>
    <property type="molecule type" value="Genomic_DNA"/>
</dbReference>
<accession>A0A286URP9</accession>
<dbReference type="InParanoid" id="A0A286URP9"/>
<dbReference type="OrthoDB" id="2565072at2759"/>
<gene>
    <name evidence="2" type="ORF">PNOK_0224000</name>
</gene>
<feature type="compositionally biased region" description="Low complexity" evidence="1">
    <location>
        <begin position="290"/>
        <end position="304"/>
    </location>
</feature>